<organism evidence="1 2">
    <name type="scientific">Aminobacter ciceronei</name>
    <dbReference type="NCBI Taxonomy" id="150723"/>
    <lineage>
        <taxon>Bacteria</taxon>
        <taxon>Pseudomonadati</taxon>
        <taxon>Pseudomonadota</taxon>
        <taxon>Alphaproteobacteria</taxon>
        <taxon>Hyphomicrobiales</taxon>
        <taxon>Phyllobacteriaceae</taxon>
        <taxon>Aminobacter</taxon>
    </lineage>
</organism>
<dbReference type="InterPro" id="IPR024453">
    <property type="entry name" value="Peptidase_C92"/>
</dbReference>
<name>A0ABR6C8I5_9HYPH</name>
<dbReference type="InterPro" id="IPR038765">
    <property type="entry name" value="Papain-like_cys_pep_sf"/>
</dbReference>
<evidence type="ECO:0000313" key="2">
    <source>
        <dbReference type="Proteomes" id="UP000587524"/>
    </source>
</evidence>
<comment type="caution">
    <text evidence="1">The sequence shown here is derived from an EMBL/GenBank/DDBJ whole genome shotgun (WGS) entry which is preliminary data.</text>
</comment>
<reference evidence="1 2" key="1">
    <citation type="submission" date="2020-08" db="EMBL/GenBank/DDBJ databases">
        <title>Genomic Encyclopedia of Type Strains, Phase IV (KMG-IV): sequencing the most valuable type-strain genomes for metagenomic binning, comparative biology and taxonomic classification.</title>
        <authorList>
            <person name="Goeker M."/>
        </authorList>
    </citation>
    <scope>NUCLEOTIDE SEQUENCE [LARGE SCALE GENOMIC DNA]</scope>
    <source>
        <strain evidence="1 2">DSM 17455</strain>
    </source>
</reference>
<dbReference type="SUPFAM" id="SSF54001">
    <property type="entry name" value="Cysteine proteinases"/>
    <property type="match status" value="1"/>
</dbReference>
<keyword evidence="2" id="KW-1185">Reference proteome</keyword>
<sequence length="265" mass="29649">MNRLSRAVGALLARYLNARAGGPYSHPAADLNAMRELLQPADVVLVEGDRRISGAIKYLTQSTWSHAALYVGERGGVDAEGRAHVLVEADTERGVRAFPLEELEGYHLRICRPVGLSPEDARRVIEYVLARLGDRYDLKNVFDLARYLLPTPPVPMPWRRRMLALGSSDPTRAICSTLIAQAFQSVEFPILPIISAEAASMPDCQDCLREIYHIRHHSLFVPRDFDVSPYFLVIKPSLSHVFDYHALAWAESDRSQVQDATNLST</sequence>
<dbReference type="EMBL" id="JACJHZ010000015">
    <property type="protein sequence ID" value="MBA9021318.1"/>
    <property type="molecule type" value="Genomic_DNA"/>
</dbReference>
<dbReference type="RefSeq" id="WP_182574588.1">
    <property type="nucleotide sequence ID" value="NZ_JACJHY010000015.1"/>
</dbReference>
<gene>
    <name evidence="1" type="ORF">HNQ97_003324</name>
</gene>
<protein>
    <recommendedName>
        <fullName evidence="3">Lipo-like protein</fullName>
    </recommendedName>
</protein>
<evidence type="ECO:0008006" key="3">
    <source>
        <dbReference type="Google" id="ProtNLM"/>
    </source>
</evidence>
<proteinExistence type="predicted"/>
<dbReference type="Proteomes" id="UP000587524">
    <property type="component" value="Unassembled WGS sequence"/>
</dbReference>
<dbReference type="Gene3D" id="3.90.1720.10">
    <property type="entry name" value="endopeptidase domain like (from Nostoc punctiforme)"/>
    <property type="match status" value="1"/>
</dbReference>
<dbReference type="Pfam" id="PF05708">
    <property type="entry name" value="Peptidase_C92"/>
    <property type="match status" value="1"/>
</dbReference>
<accession>A0ABR6C8I5</accession>
<evidence type="ECO:0000313" key="1">
    <source>
        <dbReference type="EMBL" id="MBA9021318.1"/>
    </source>
</evidence>